<feature type="transmembrane region" description="Helical" evidence="1">
    <location>
        <begin position="6"/>
        <end position="25"/>
    </location>
</feature>
<reference evidence="2" key="1">
    <citation type="journal article" date="2014" name="Int. J. Syst. Evol. Microbiol.">
        <title>Complete genome sequence of Corynebacterium casei LMG S-19264T (=DSM 44701T), isolated from a smear-ripened cheese.</title>
        <authorList>
            <consortium name="US DOE Joint Genome Institute (JGI-PGF)"/>
            <person name="Walter F."/>
            <person name="Albersmeier A."/>
            <person name="Kalinowski J."/>
            <person name="Ruckert C."/>
        </authorList>
    </citation>
    <scope>NUCLEOTIDE SEQUENCE</scope>
    <source>
        <strain evidence="2">CGMCC 1.15034</strain>
    </source>
</reference>
<reference evidence="3 4" key="2">
    <citation type="submission" date="2018-06" db="EMBL/GenBank/DDBJ databases">
        <title>Comparative genomics of rhizobia nodulating Arachis hypogaea in China.</title>
        <authorList>
            <person name="Li Y."/>
        </authorList>
    </citation>
    <scope>NUCLEOTIDE SEQUENCE [LARGE SCALE GENOMIC DNA]</scope>
    <source>
        <strain evidence="3 4">CCBAU 51658</strain>
        <plasmid evidence="3 4">unnamed</plasmid>
    </source>
</reference>
<keyword evidence="1" id="KW-0472">Membrane</keyword>
<dbReference type="GeneID" id="39480663"/>
<dbReference type="EMBL" id="CP030058">
    <property type="protein sequence ID" value="QOZ64850.1"/>
    <property type="molecule type" value="Genomic_DNA"/>
</dbReference>
<keyword evidence="4" id="KW-1185">Reference proteome</keyword>
<dbReference type="AlphaFoldDB" id="A0A410VIZ6"/>
<name>A0A410VIZ6_9BRAD</name>
<keyword evidence="1" id="KW-1133">Transmembrane helix</keyword>
<dbReference type="Proteomes" id="UP000625079">
    <property type="component" value="Unassembled WGS sequence"/>
</dbReference>
<feature type="transmembrane region" description="Helical" evidence="1">
    <location>
        <begin position="92"/>
        <end position="113"/>
    </location>
</feature>
<evidence type="ECO:0000313" key="3">
    <source>
        <dbReference type="EMBL" id="QOZ64850.1"/>
    </source>
</evidence>
<evidence type="ECO:0000256" key="1">
    <source>
        <dbReference type="SAM" id="Phobius"/>
    </source>
</evidence>
<evidence type="ECO:0000313" key="2">
    <source>
        <dbReference type="EMBL" id="GGI27374.1"/>
    </source>
</evidence>
<reference evidence="2" key="3">
    <citation type="submission" date="2022-12" db="EMBL/GenBank/DDBJ databases">
        <authorList>
            <person name="Sun Q."/>
            <person name="Zhou Y."/>
        </authorList>
    </citation>
    <scope>NUCLEOTIDE SEQUENCE</scope>
    <source>
        <strain evidence="2">CGMCC 1.15034</strain>
    </source>
</reference>
<gene>
    <name evidence="2" type="ORF">GCM10010987_44070</name>
    <name evidence="3" type="ORF">XH86_40225</name>
</gene>
<dbReference type="EMBL" id="BMHC01000010">
    <property type="protein sequence ID" value="GGI27374.1"/>
    <property type="molecule type" value="Genomic_DNA"/>
</dbReference>
<keyword evidence="1" id="KW-0812">Transmembrane</keyword>
<geneLocation type="plasmid" evidence="3 4">
    <name>unnamed</name>
</geneLocation>
<dbReference type="OrthoDB" id="8194095at2"/>
<evidence type="ECO:0000313" key="4">
    <source>
        <dbReference type="Proteomes" id="UP000593880"/>
    </source>
</evidence>
<dbReference type="RefSeq" id="WP_128929574.1">
    <property type="nucleotide sequence ID" value="NZ_BMHC01000010.1"/>
</dbReference>
<evidence type="ECO:0000313" key="5">
    <source>
        <dbReference type="Proteomes" id="UP000625079"/>
    </source>
</evidence>
<accession>A0A410VIZ6</accession>
<protein>
    <submittedName>
        <fullName evidence="2">Uncharacterized protein</fullName>
    </submittedName>
</protein>
<keyword evidence="3" id="KW-0614">Plasmid</keyword>
<dbReference type="Proteomes" id="UP000593880">
    <property type="component" value="Plasmid unnamed"/>
</dbReference>
<proteinExistence type="predicted"/>
<sequence>MDAFVFLKGLPAVLGIVGFFVYLWAGQYRIGGDLMKGVVDKLRAAPNVDIKDYASLTPTRIGQLIERDTAVRSVVNDQDVKLIRLIVILHNVLTLIVLLVCAALVGLGIWLIARPEPLSIVARPPVAARANADLALTVLDLVKVEWDAKGLTESVSVFLENVDTNARTSKKAVLADVRSVTFSADDLHDVASNRNYRGKNRVRTVIEWSGQTVHSDIADILVGIKYRLMVGGKLITPQGSRSINTLLATIDDSTEQMPREYCFSVDFAGWSHSNSALVAPLKACNSKAEVNLPFLQQVEWGRPPGLVLNDPLADRPIARLCIAAPQHSGNNC</sequence>
<organism evidence="2 5">
    <name type="scientific">Bradyrhizobium guangdongense</name>
    <dbReference type="NCBI Taxonomy" id="1325090"/>
    <lineage>
        <taxon>Bacteria</taxon>
        <taxon>Pseudomonadati</taxon>
        <taxon>Pseudomonadota</taxon>
        <taxon>Alphaproteobacteria</taxon>
        <taxon>Hyphomicrobiales</taxon>
        <taxon>Nitrobacteraceae</taxon>
        <taxon>Bradyrhizobium</taxon>
    </lineage>
</organism>